<dbReference type="EMBL" id="FPAG01000009">
    <property type="protein sequence ID" value="SFT12170.1"/>
    <property type="molecule type" value="Genomic_DNA"/>
</dbReference>
<protein>
    <submittedName>
        <fullName evidence="7">Cytochrome c, mono-and diheme variants</fullName>
    </submittedName>
</protein>
<evidence type="ECO:0000256" key="3">
    <source>
        <dbReference type="ARBA" id="ARBA00023004"/>
    </source>
</evidence>
<dbReference type="InterPro" id="IPR009056">
    <property type="entry name" value="Cyt_c-like_dom"/>
</dbReference>
<keyword evidence="1 4" id="KW-0349">Heme</keyword>
<evidence type="ECO:0000313" key="7">
    <source>
        <dbReference type="EMBL" id="SFT12170.1"/>
    </source>
</evidence>
<evidence type="ECO:0000313" key="8">
    <source>
        <dbReference type="Proteomes" id="UP000183209"/>
    </source>
</evidence>
<gene>
    <name evidence="7" type="ORF">SAMN04487906_3063</name>
</gene>
<dbReference type="Proteomes" id="UP000183209">
    <property type="component" value="Unassembled WGS sequence"/>
</dbReference>
<dbReference type="OrthoDB" id="955119at2"/>
<name>A0A1I6VEX6_9FLAO</name>
<feature type="region of interest" description="Disordered" evidence="5">
    <location>
        <begin position="26"/>
        <end position="61"/>
    </location>
</feature>
<sequence length="170" mass="19046">MKHIIKISLLALIFLITSCGGESKKEKEGFSYEQKTEKKAAPQATAKKESKTPASQRVDLDNKGIGPVKSVTISEQINTEMASTGEALYKQYCMACHKPDKKFIGPAPKAILDRRSPEWIMNMILNPEQMVKEDPLAKDLLVEFNGSPMANQNLTEEQARAVLEYFRTIK</sequence>
<dbReference type="AlphaFoldDB" id="A0A1I6VEX6"/>
<dbReference type="InterPro" id="IPR036909">
    <property type="entry name" value="Cyt_c-like_dom_sf"/>
</dbReference>
<reference evidence="7 8" key="1">
    <citation type="submission" date="2016-10" db="EMBL/GenBank/DDBJ databases">
        <authorList>
            <person name="de Groot N.N."/>
        </authorList>
    </citation>
    <scope>NUCLEOTIDE SEQUENCE [LARGE SCALE GENOMIC DNA]</scope>
    <source>
        <strain evidence="7 8">CGMCC 1.6114</strain>
    </source>
</reference>
<dbReference type="Pfam" id="PF00034">
    <property type="entry name" value="Cytochrom_C"/>
    <property type="match status" value="1"/>
</dbReference>
<evidence type="ECO:0000259" key="6">
    <source>
        <dbReference type="PROSITE" id="PS51007"/>
    </source>
</evidence>
<keyword evidence="3 4" id="KW-0408">Iron</keyword>
<dbReference type="GO" id="GO:0046872">
    <property type="term" value="F:metal ion binding"/>
    <property type="evidence" value="ECO:0007669"/>
    <property type="project" value="UniProtKB-KW"/>
</dbReference>
<feature type="domain" description="Cytochrome c" evidence="6">
    <location>
        <begin position="80"/>
        <end position="170"/>
    </location>
</feature>
<dbReference type="GO" id="GO:0009055">
    <property type="term" value="F:electron transfer activity"/>
    <property type="evidence" value="ECO:0007669"/>
    <property type="project" value="InterPro"/>
</dbReference>
<dbReference type="PROSITE" id="PS51257">
    <property type="entry name" value="PROKAR_LIPOPROTEIN"/>
    <property type="match status" value="1"/>
</dbReference>
<feature type="compositionally biased region" description="Basic and acidic residues" evidence="5">
    <location>
        <begin position="26"/>
        <end position="51"/>
    </location>
</feature>
<dbReference type="Gene3D" id="1.10.760.10">
    <property type="entry name" value="Cytochrome c-like domain"/>
    <property type="match status" value="1"/>
</dbReference>
<proteinExistence type="predicted"/>
<dbReference type="PROSITE" id="PS51007">
    <property type="entry name" value="CYTC"/>
    <property type="match status" value="1"/>
</dbReference>
<evidence type="ECO:0000256" key="5">
    <source>
        <dbReference type="SAM" id="MobiDB-lite"/>
    </source>
</evidence>
<evidence type="ECO:0000256" key="2">
    <source>
        <dbReference type="ARBA" id="ARBA00022723"/>
    </source>
</evidence>
<evidence type="ECO:0000256" key="4">
    <source>
        <dbReference type="PROSITE-ProRule" id="PRU00433"/>
    </source>
</evidence>
<dbReference type="SUPFAM" id="SSF46626">
    <property type="entry name" value="Cytochrome c"/>
    <property type="match status" value="1"/>
</dbReference>
<keyword evidence="2 4" id="KW-0479">Metal-binding</keyword>
<evidence type="ECO:0000256" key="1">
    <source>
        <dbReference type="ARBA" id="ARBA00022617"/>
    </source>
</evidence>
<dbReference type="GO" id="GO:0020037">
    <property type="term" value="F:heme binding"/>
    <property type="evidence" value="ECO:0007669"/>
    <property type="project" value="InterPro"/>
</dbReference>
<accession>A0A1I6VEX6</accession>
<dbReference type="RefSeq" id="WP_074979936.1">
    <property type="nucleotide sequence ID" value="NZ_FPAG01000009.1"/>
</dbReference>
<organism evidence="7 8">
    <name type="scientific">Zhouia amylolytica</name>
    <dbReference type="NCBI Taxonomy" id="376730"/>
    <lineage>
        <taxon>Bacteria</taxon>
        <taxon>Pseudomonadati</taxon>
        <taxon>Bacteroidota</taxon>
        <taxon>Flavobacteriia</taxon>
        <taxon>Flavobacteriales</taxon>
        <taxon>Flavobacteriaceae</taxon>
        <taxon>Zhouia</taxon>
    </lineage>
</organism>